<sequence>RYIKLEQIGSGGSSKVYRMLGPDLKIYALKKIKLKKLDAQNIAQYTNEIDLLKKLQGNPHIIKLIAAEQNLQQRQINVIMEHGEIDLSDRLKDLKSDMDENMLRVIWTQMLQAVNAIHQKRIIHGDLKPANFLFVNGTLKLIDFGIAKTISNDTTNIERDSQIGTVNFMSPEAIQGNTSPNGQRDPEGKMKVGRASDIWSLGCILYQIVYTKPPFGHVNSIIEKFRCIIDPTVPINFPPLLNTDLEDVIRSCLQRDHRLRPPIDGDNGLLRHPFLRSGGSSTAISPTTTVTMANAPEVLSQLGDLLRSQGVTTRHVNMFMNIGQEGLQHTGNEERQTPRYLYNTQERRTDI</sequence>
<dbReference type="SUPFAM" id="SSF56112">
    <property type="entry name" value="Protein kinase-like (PK-like)"/>
    <property type="match status" value="1"/>
</dbReference>
<reference evidence="11" key="1">
    <citation type="submission" date="2017-03" db="EMBL/GenBank/DDBJ databases">
        <title>Phytopthora megakarya and P. palmivora, two closely related causual agents of cacao black pod achieved similar genome size and gene model numbers by different mechanisms.</title>
        <authorList>
            <person name="Ali S."/>
            <person name="Shao J."/>
            <person name="Larry D.J."/>
            <person name="Kronmiller B."/>
            <person name="Shen D."/>
            <person name="Strem M.D."/>
            <person name="Melnick R.L."/>
            <person name="Guiltinan M.J."/>
            <person name="Tyler B.M."/>
            <person name="Meinhardt L.W."/>
            <person name="Bailey B.A."/>
        </authorList>
    </citation>
    <scope>NUCLEOTIDE SEQUENCE [LARGE SCALE GENOMIC DNA]</scope>
    <source>
        <strain evidence="11">zdho120</strain>
    </source>
</reference>
<protein>
    <submittedName>
        <fullName evidence="10">TTK protein kinase</fullName>
    </submittedName>
</protein>
<evidence type="ECO:0000256" key="4">
    <source>
        <dbReference type="ARBA" id="ARBA00022777"/>
    </source>
</evidence>
<dbReference type="GO" id="GO:0004712">
    <property type="term" value="F:protein serine/threonine/tyrosine kinase activity"/>
    <property type="evidence" value="ECO:0007669"/>
    <property type="project" value="TreeGrafter"/>
</dbReference>
<evidence type="ECO:0000256" key="7">
    <source>
        <dbReference type="RuleBase" id="RU000304"/>
    </source>
</evidence>
<accession>A0A225UN06</accession>
<evidence type="ECO:0000313" key="10">
    <source>
        <dbReference type="EMBL" id="OWY94617.1"/>
    </source>
</evidence>
<dbReference type="PANTHER" id="PTHR22974">
    <property type="entry name" value="MIXED LINEAGE PROTEIN KINASE"/>
    <property type="match status" value="1"/>
</dbReference>
<dbReference type="GO" id="GO:0000776">
    <property type="term" value="C:kinetochore"/>
    <property type="evidence" value="ECO:0007669"/>
    <property type="project" value="TreeGrafter"/>
</dbReference>
<dbReference type="Gene3D" id="1.10.510.10">
    <property type="entry name" value="Transferase(Phosphotransferase) domain 1"/>
    <property type="match status" value="1"/>
</dbReference>
<dbReference type="InterPro" id="IPR017441">
    <property type="entry name" value="Protein_kinase_ATP_BS"/>
</dbReference>
<dbReference type="InterPro" id="IPR000719">
    <property type="entry name" value="Prot_kinase_dom"/>
</dbReference>
<proteinExistence type="inferred from homology"/>
<dbReference type="InterPro" id="IPR027084">
    <property type="entry name" value="Mps1_cat"/>
</dbReference>
<dbReference type="InterPro" id="IPR011009">
    <property type="entry name" value="Kinase-like_dom_sf"/>
</dbReference>
<dbReference type="FunFam" id="3.30.200.20:FF:000131">
    <property type="entry name" value="Dual specificity protein kinase TTK"/>
    <property type="match status" value="1"/>
</dbReference>
<keyword evidence="4 10" id="KW-0418">Kinase</keyword>
<dbReference type="Gene3D" id="3.30.200.20">
    <property type="entry name" value="Phosphorylase Kinase, domain 1"/>
    <property type="match status" value="1"/>
</dbReference>
<dbReference type="InterPro" id="IPR008271">
    <property type="entry name" value="Ser/Thr_kinase_AS"/>
</dbReference>
<evidence type="ECO:0000256" key="1">
    <source>
        <dbReference type="ARBA" id="ARBA00022527"/>
    </source>
</evidence>
<dbReference type="GO" id="GO:0005634">
    <property type="term" value="C:nucleus"/>
    <property type="evidence" value="ECO:0007669"/>
    <property type="project" value="TreeGrafter"/>
</dbReference>
<keyword evidence="11" id="KW-1185">Reference proteome</keyword>
<dbReference type="GO" id="GO:0034501">
    <property type="term" value="P:protein localization to kinetochore"/>
    <property type="evidence" value="ECO:0007669"/>
    <property type="project" value="TreeGrafter"/>
</dbReference>
<dbReference type="GO" id="GO:0005524">
    <property type="term" value="F:ATP binding"/>
    <property type="evidence" value="ECO:0007669"/>
    <property type="project" value="UniProtKB-UniRule"/>
</dbReference>
<evidence type="ECO:0000256" key="8">
    <source>
        <dbReference type="SAM" id="MobiDB-lite"/>
    </source>
</evidence>
<dbReference type="PANTHER" id="PTHR22974:SF21">
    <property type="entry name" value="DUAL SPECIFICITY PROTEIN KINASE TTK"/>
    <property type="match status" value="1"/>
</dbReference>
<gene>
    <name evidence="10" type="ORF">PHMEG_00035601</name>
</gene>
<feature type="non-terminal residue" evidence="10">
    <location>
        <position position="1"/>
    </location>
</feature>
<feature type="binding site" evidence="6">
    <location>
        <position position="30"/>
    </location>
    <ligand>
        <name>ATP</name>
        <dbReference type="ChEBI" id="CHEBI:30616"/>
    </ligand>
</feature>
<dbReference type="CDD" id="cd14131">
    <property type="entry name" value="PKc_Mps1"/>
    <property type="match status" value="1"/>
</dbReference>
<dbReference type="SMART" id="SM00220">
    <property type="entry name" value="S_TKc"/>
    <property type="match status" value="1"/>
</dbReference>
<dbReference type="Pfam" id="PF00069">
    <property type="entry name" value="Pkinase"/>
    <property type="match status" value="1"/>
</dbReference>
<dbReference type="EMBL" id="NBNE01014087">
    <property type="protein sequence ID" value="OWY94617.1"/>
    <property type="molecule type" value="Genomic_DNA"/>
</dbReference>
<keyword evidence="3 6" id="KW-0547">Nucleotide-binding</keyword>
<dbReference type="PROSITE" id="PS00108">
    <property type="entry name" value="PROTEIN_KINASE_ST"/>
    <property type="match status" value="1"/>
</dbReference>
<evidence type="ECO:0000259" key="9">
    <source>
        <dbReference type="PROSITE" id="PS50011"/>
    </source>
</evidence>
<feature type="region of interest" description="Disordered" evidence="8">
    <location>
        <begin position="171"/>
        <end position="190"/>
    </location>
</feature>
<dbReference type="FunFam" id="1.10.510.10:FF:000224">
    <property type="entry name" value="serine/threonine-protein kinase mph1 isoform X1"/>
    <property type="match status" value="1"/>
</dbReference>
<dbReference type="GO" id="GO:0004674">
    <property type="term" value="F:protein serine/threonine kinase activity"/>
    <property type="evidence" value="ECO:0007669"/>
    <property type="project" value="UniProtKB-KW"/>
</dbReference>
<keyword evidence="1 7" id="KW-0723">Serine/threonine-protein kinase</keyword>
<evidence type="ECO:0000256" key="2">
    <source>
        <dbReference type="ARBA" id="ARBA00022679"/>
    </source>
</evidence>
<dbReference type="GO" id="GO:0033316">
    <property type="term" value="P:meiotic spindle assembly checkpoint signaling"/>
    <property type="evidence" value="ECO:0007669"/>
    <property type="project" value="TreeGrafter"/>
</dbReference>
<keyword evidence="2" id="KW-0808">Transferase</keyword>
<dbReference type="Proteomes" id="UP000198211">
    <property type="component" value="Unassembled WGS sequence"/>
</dbReference>
<dbReference type="GO" id="GO:0098813">
    <property type="term" value="P:nuclear chromosome segregation"/>
    <property type="evidence" value="ECO:0007669"/>
    <property type="project" value="UniProtKB-ARBA"/>
</dbReference>
<dbReference type="GO" id="GO:0007094">
    <property type="term" value="P:mitotic spindle assembly checkpoint signaling"/>
    <property type="evidence" value="ECO:0007669"/>
    <property type="project" value="TreeGrafter"/>
</dbReference>
<dbReference type="STRING" id="4795.A0A225UN06"/>
<dbReference type="PROSITE" id="PS50011">
    <property type="entry name" value="PROTEIN_KINASE_DOM"/>
    <property type="match status" value="1"/>
</dbReference>
<evidence type="ECO:0000256" key="5">
    <source>
        <dbReference type="ARBA" id="ARBA00022840"/>
    </source>
</evidence>
<feature type="domain" description="Protein kinase" evidence="9">
    <location>
        <begin position="2"/>
        <end position="275"/>
    </location>
</feature>
<name>A0A225UN06_9STRA</name>
<comment type="caution">
    <text evidence="10">The sequence shown here is derived from an EMBL/GenBank/DDBJ whole genome shotgun (WGS) entry which is preliminary data.</text>
</comment>
<dbReference type="AlphaFoldDB" id="A0A225UN06"/>
<dbReference type="OrthoDB" id="20524at2759"/>
<keyword evidence="5 6" id="KW-0067">ATP-binding</keyword>
<comment type="similarity">
    <text evidence="7">Belongs to the protein kinase superfamily.</text>
</comment>
<dbReference type="PROSITE" id="PS00107">
    <property type="entry name" value="PROTEIN_KINASE_ATP"/>
    <property type="match status" value="1"/>
</dbReference>
<evidence type="ECO:0000313" key="11">
    <source>
        <dbReference type="Proteomes" id="UP000198211"/>
    </source>
</evidence>
<organism evidence="10 11">
    <name type="scientific">Phytophthora megakarya</name>
    <dbReference type="NCBI Taxonomy" id="4795"/>
    <lineage>
        <taxon>Eukaryota</taxon>
        <taxon>Sar</taxon>
        <taxon>Stramenopiles</taxon>
        <taxon>Oomycota</taxon>
        <taxon>Peronosporomycetes</taxon>
        <taxon>Peronosporales</taxon>
        <taxon>Peronosporaceae</taxon>
        <taxon>Phytophthora</taxon>
    </lineage>
</organism>
<evidence type="ECO:0000256" key="3">
    <source>
        <dbReference type="ARBA" id="ARBA00022741"/>
    </source>
</evidence>
<evidence type="ECO:0000256" key="6">
    <source>
        <dbReference type="PROSITE-ProRule" id="PRU10141"/>
    </source>
</evidence>